<keyword evidence="3" id="KW-1185">Reference proteome</keyword>
<feature type="domain" description="Treble clef zinc finger" evidence="1">
    <location>
        <begin position="300"/>
        <end position="354"/>
    </location>
</feature>
<organism evidence="2 3">
    <name type="scientific">Blautia acetigignens</name>
    <dbReference type="NCBI Taxonomy" id="2981783"/>
    <lineage>
        <taxon>Bacteria</taxon>
        <taxon>Bacillati</taxon>
        <taxon>Bacillota</taxon>
        <taxon>Clostridia</taxon>
        <taxon>Lachnospirales</taxon>
        <taxon>Lachnospiraceae</taxon>
        <taxon>Blautia</taxon>
    </lineage>
</organism>
<evidence type="ECO:0000313" key="3">
    <source>
        <dbReference type="Proteomes" id="UP001470752"/>
    </source>
</evidence>
<sequence length="583" mass="67836">MRGQSFYDWCIENNRENLLSEWEYNKNYPLTPHNCARGTSKKVWWKCKKGHEWQASVGYRAKFARPCPICNGTHTLVTGVNDLMTVNPKLANEWDYDLNGELTPSMILPRSMKKVWWICEKGHRYQSTVDNRTKGSGCPICSKERKTSMPEKAVYFYVLKYFKDAIDNYKAVWLGKSEIDIYVPSLRLAIEYDGERWHQDVEKDKKKDLLLKQHDIVIVRFREPKCPKLEDDSICIITEKPTSNATHMNHAIQKMFKYINSTYNCNINADVNIDRDSIEIFNMYQHEMKLGSLAVVNPILAKEWNYNKNGKLIPEKVFANAGIKVWWRCKNGHEWMAVIASRNNGVGCPFCSGKRSWTGFNDLKTKCPDVAKEWNYEKNEIKGPEYIAYSSNKKVWWKCSVCGFEWQSKVNNRTSNLHTGCPKCAKNLNKQVETSRVNRIKKRGSLLKQYPLLCREWDYDKNLIAPSEVTSGSKCKVWWICPKGHSYQADVNKRTGKKPTGCPYCSGRKILRGYNDLATRYPTIVEEWDYEKNIILPTAIGSGSNRKVWWKCKKCGREWEATPNKRVGRNQGCPYCRKKKDTK</sequence>
<evidence type="ECO:0000259" key="1">
    <source>
        <dbReference type="Pfam" id="PF14311"/>
    </source>
</evidence>
<comment type="caution">
    <text evidence="2">The sequence shown here is derived from an EMBL/GenBank/DDBJ whole genome shotgun (WGS) entry which is preliminary data.</text>
</comment>
<reference evidence="2 3" key="1">
    <citation type="submission" date="2024-04" db="EMBL/GenBank/DDBJ databases">
        <title>Human intestinal bacterial collection.</title>
        <authorList>
            <person name="Pauvert C."/>
            <person name="Hitch T.C.A."/>
            <person name="Clavel T."/>
        </authorList>
    </citation>
    <scope>NUCLEOTIDE SEQUENCE [LARGE SCALE GENOMIC DNA]</scope>
    <source>
        <strain evidence="2 3">CLA-AA-H161</strain>
    </source>
</reference>
<protein>
    <submittedName>
        <fullName evidence="2">Zinc-ribbon domain-containing protein</fullName>
    </submittedName>
</protein>
<feature type="domain" description="Treble clef zinc finger" evidence="1">
    <location>
        <begin position="18"/>
        <end position="72"/>
    </location>
</feature>
<feature type="domain" description="Treble clef zinc finger" evidence="1">
    <location>
        <begin position="524"/>
        <end position="579"/>
    </location>
</feature>
<proteinExistence type="predicted"/>
<dbReference type="PANTHER" id="PTHR37317">
    <property type="entry name" value="BLR8090 PROTEIN"/>
    <property type="match status" value="1"/>
</dbReference>
<dbReference type="PANTHER" id="PTHR37317:SF1">
    <property type="entry name" value="ZINC-RIBBON DOMAIN-CONTAINING PROTEIN-RELATED"/>
    <property type="match status" value="1"/>
</dbReference>
<dbReference type="Proteomes" id="UP001470752">
    <property type="component" value="Unassembled WGS sequence"/>
</dbReference>
<feature type="domain" description="Treble clef zinc finger" evidence="1">
    <location>
        <begin position="371"/>
        <end position="426"/>
    </location>
</feature>
<accession>A0ABV1CIV3</accession>
<dbReference type="RefSeq" id="WP_117854698.1">
    <property type="nucleotide sequence ID" value="NZ_JBBNFW010000122.1"/>
</dbReference>
<dbReference type="EMBL" id="JBBNFW010000122">
    <property type="protein sequence ID" value="MEQ2412306.1"/>
    <property type="molecule type" value="Genomic_DNA"/>
</dbReference>
<gene>
    <name evidence="2" type="ORF">AAAX94_04560</name>
</gene>
<evidence type="ECO:0000313" key="2">
    <source>
        <dbReference type="EMBL" id="MEQ2412306.1"/>
    </source>
</evidence>
<dbReference type="Pfam" id="PF14311">
    <property type="entry name" value="DUF4379"/>
    <property type="match status" value="6"/>
</dbReference>
<feature type="domain" description="Treble clef zinc finger" evidence="1">
    <location>
        <begin position="453"/>
        <end position="508"/>
    </location>
</feature>
<feature type="domain" description="Treble clef zinc finger" evidence="1">
    <location>
        <begin position="90"/>
        <end position="143"/>
    </location>
</feature>
<dbReference type="Gene3D" id="3.40.960.10">
    <property type="entry name" value="VSR Endonuclease"/>
    <property type="match status" value="1"/>
</dbReference>
<name>A0ABV1CIV3_9FIRM</name>
<dbReference type="InterPro" id="IPR025487">
    <property type="entry name" value="DUF4379"/>
</dbReference>